<dbReference type="Gene3D" id="3.90.280.10">
    <property type="entry name" value="PEBP-like"/>
    <property type="match status" value="1"/>
</dbReference>
<dbReference type="PANTHER" id="PTHR30289:SF1">
    <property type="entry name" value="PEBP (PHOSPHATIDYLETHANOLAMINE-BINDING PROTEIN) FAMILY PROTEIN"/>
    <property type="match status" value="1"/>
</dbReference>
<dbReference type="Pfam" id="PF01161">
    <property type="entry name" value="PBP"/>
    <property type="match status" value="1"/>
</dbReference>
<dbReference type="EMBL" id="CP021108">
    <property type="protein sequence ID" value="ARP80211.1"/>
    <property type="molecule type" value="Genomic_DNA"/>
</dbReference>
<feature type="chain" id="PRO_5012619546" description="Phosphatidylethanolamine-binding protein" evidence="2">
    <location>
        <begin position="28"/>
        <end position="199"/>
    </location>
</feature>
<feature type="region of interest" description="Disordered" evidence="1">
    <location>
        <begin position="114"/>
        <end position="139"/>
    </location>
</feature>
<keyword evidence="2" id="KW-0732">Signal</keyword>
<organism evidence="3 4">
    <name type="scientific">Bordetella genomosp. 8</name>
    <dbReference type="NCBI Taxonomy" id="1416806"/>
    <lineage>
        <taxon>Bacteria</taxon>
        <taxon>Pseudomonadati</taxon>
        <taxon>Pseudomonadota</taxon>
        <taxon>Betaproteobacteria</taxon>
        <taxon>Burkholderiales</taxon>
        <taxon>Alcaligenaceae</taxon>
        <taxon>Bordetella</taxon>
    </lineage>
</organism>
<gene>
    <name evidence="3" type="ORF">CAL12_04760</name>
</gene>
<dbReference type="OrthoDB" id="9797506at2"/>
<dbReference type="NCBIfam" id="TIGR00481">
    <property type="entry name" value="YbhB/YbcL family Raf kinase inhibitor-like protein"/>
    <property type="match status" value="1"/>
</dbReference>
<accession>A0A1W6YGP3</accession>
<evidence type="ECO:0008006" key="5">
    <source>
        <dbReference type="Google" id="ProtNLM"/>
    </source>
</evidence>
<dbReference type="InterPro" id="IPR008914">
    <property type="entry name" value="PEBP"/>
</dbReference>
<dbReference type="SUPFAM" id="SSF49777">
    <property type="entry name" value="PEBP-like"/>
    <property type="match status" value="1"/>
</dbReference>
<proteinExistence type="predicted"/>
<name>A0A1W6YGP3_9BORD</name>
<evidence type="ECO:0000313" key="3">
    <source>
        <dbReference type="EMBL" id="ARP80211.1"/>
    </source>
</evidence>
<dbReference type="STRING" id="1416806.CAL12_04760"/>
<sequence>MYRSMGLRSVGVVTGALCLSWALSAQAAQPFELVAKGLHDNATLSRANAASAKDATGAMCGGENVSPELSFNHAPPGTKSYAVTVYDPDGATGLGIVHWVVYGIPASTKTLARGVGAKGPEGSTPGTNRTNGPGYYGPCPPMGDKPHHYIFQAYALDLEPGALKQGLKRDELIEEMRGHVLGYSSVMLRYGRPAKSGMK</sequence>
<dbReference type="RefSeq" id="WP_086063442.1">
    <property type="nucleotide sequence ID" value="NZ_CP021108.1"/>
</dbReference>
<dbReference type="AlphaFoldDB" id="A0A1W6YGP3"/>
<reference evidence="3 4" key="1">
    <citation type="submission" date="2017-05" db="EMBL/GenBank/DDBJ databases">
        <title>Complete and WGS of Bordetella genogroups.</title>
        <authorList>
            <person name="Spilker T."/>
            <person name="LiPuma J."/>
        </authorList>
    </citation>
    <scope>NUCLEOTIDE SEQUENCE [LARGE SCALE GENOMIC DNA]</scope>
    <source>
        <strain evidence="3 4">AU19157</strain>
    </source>
</reference>
<evidence type="ECO:0000256" key="1">
    <source>
        <dbReference type="SAM" id="MobiDB-lite"/>
    </source>
</evidence>
<feature type="signal peptide" evidence="2">
    <location>
        <begin position="1"/>
        <end position="27"/>
    </location>
</feature>
<evidence type="ECO:0000313" key="4">
    <source>
        <dbReference type="Proteomes" id="UP000194151"/>
    </source>
</evidence>
<keyword evidence="4" id="KW-1185">Reference proteome</keyword>
<protein>
    <recommendedName>
        <fullName evidence="5">Phosphatidylethanolamine-binding protein</fullName>
    </recommendedName>
</protein>
<evidence type="ECO:0000256" key="2">
    <source>
        <dbReference type="SAM" id="SignalP"/>
    </source>
</evidence>
<dbReference type="KEGG" id="bgv:CAL12_04760"/>
<dbReference type="Proteomes" id="UP000194151">
    <property type="component" value="Chromosome"/>
</dbReference>
<dbReference type="InterPro" id="IPR036610">
    <property type="entry name" value="PEBP-like_sf"/>
</dbReference>
<dbReference type="PANTHER" id="PTHR30289">
    <property type="entry name" value="UNCHARACTERIZED PROTEIN YBCL-RELATED"/>
    <property type="match status" value="1"/>
</dbReference>
<dbReference type="CDD" id="cd00865">
    <property type="entry name" value="PEBP_bact_arch"/>
    <property type="match status" value="1"/>
</dbReference>
<dbReference type="InterPro" id="IPR005247">
    <property type="entry name" value="YbhB_YbcL/LppC-like"/>
</dbReference>